<sequence>MNLGKVETESYKEKCEEKSNFDNNLLQPTADINLLVENAEEEIQINKFLDFIKVSCHVNNVVSMHTNQQGHLICNSSENHHSDIPKDELNFETMVDREIFQGILEQRFQNKIMKPNVVEGGEISLSEIDDNNLSQRRSTVGLAIGSFSRRSFKKLESGVKVKECAETKLYKKLDYVINEGMADSVLSFICPIPVPASFPNQLKLKHGNKKESFNSKHILLENAGSVIVNNNGKCNEIENVNDRKGLNCGTYLNEAKSMRKLRTSGDTKEPEIVIHVCDEVKNTTRDFSCSQRLLVSKMGYFAEVTAGQKLDEMDISVHCDLQIFDWLIKWMKLKDFVESSDCKKTTIEGSEDMPRLDANNVIPILVSAGFLQMEPLILECLSFCHARLCDVVRCSLNLSCLNDSIITRLAAMFTNLELEMVRDKKERLAPRLWIKLIQSLCEPEPEALRGHSYSLAGLFRCSRCGEHLTNTIKSYIPCQPNNTRLTRWGQLNSLHVRDNLWNMNNFIAQIFKEHRSWRRVYWNLWGHCHFLYCCICESHFPVYKMTWCRFHPLSPNYMESVNDDFIAGPVGRYPCCGQKAFRFETFPEANGCHFREHSVLAETDRERQILQIIQVIPDDCILCDPPGENCRTSEKIHPWVGVPLTPQQCRQGFLPAMNAGDHDGISIIDDSCSDSSGSESPFNIHCRNNKINTNKSEIDFSSDGCESEKTCSEVLTTKKLKKNLNSGRNWFGELSARSNQDHQREFEERALKNIVLQINKNYGLDKSVLPCGSVGGIYVRLESEWKDQLKHRTSSNPMSSSSSSTIGKNKYK</sequence>
<dbReference type="PANTHER" id="PTHR20946">
    <property type="entry name" value="SANT AND BTB DOMAIN REGULATOR OF CLASS SWITCH RECOMBINATION"/>
    <property type="match status" value="1"/>
</dbReference>
<name>A0A0A1XNV6_ZEUCU</name>
<dbReference type="PANTHER" id="PTHR20946:SF0">
    <property type="entry name" value="SANT AND BTB DOMAIN REGULATOR OF CLASS SWITCH RECOMBINATION"/>
    <property type="match status" value="1"/>
</dbReference>
<accession>A0A0A1XNV6</accession>
<dbReference type="InterPro" id="IPR021777">
    <property type="entry name" value="SANBR_BTB"/>
</dbReference>
<evidence type="ECO:0000259" key="2">
    <source>
        <dbReference type="Pfam" id="PF11822"/>
    </source>
</evidence>
<reference evidence="3" key="2">
    <citation type="journal article" date="2015" name="Gigascience">
        <title>Reconstructing a comprehensive transcriptome assembly of a white-pupal translocated strain of the pest fruit fly Bactrocera cucurbitae.</title>
        <authorList>
            <person name="Sim S.B."/>
            <person name="Calla B."/>
            <person name="Hall B."/>
            <person name="DeRego T."/>
            <person name="Geib S.M."/>
        </authorList>
    </citation>
    <scope>NUCLEOTIDE SEQUENCE</scope>
</reference>
<evidence type="ECO:0000256" key="1">
    <source>
        <dbReference type="SAM" id="MobiDB-lite"/>
    </source>
</evidence>
<dbReference type="Pfam" id="PF11822">
    <property type="entry name" value="BTB_SANBR"/>
    <property type="match status" value="1"/>
</dbReference>
<dbReference type="EMBL" id="GBXI01001722">
    <property type="protein sequence ID" value="JAD12570.1"/>
    <property type="molecule type" value="Transcribed_RNA"/>
</dbReference>
<feature type="compositionally biased region" description="Low complexity" evidence="1">
    <location>
        <begin position="794"/>
        <end position="804"/>
    </location>
</feature>
<dbReference type="InterPro" id="IPR045902">
    <property type="entry name" value="SANBR-like"/>
</dbReference>
<feature type="region of interest" description="Disordered" evidence="1">
    <location>
        <begin position="790"/>
        <end position="812"/>
    </location>
</feature>
<reference evidence="3" key="1">
    <citation type="submission" date="2014-11" db="EMBL/GenBank/DDBJ databases">
        <authorList>
            <person name="Geib S."/>
        </authorList>
    </citation>
    <scope>NUCLEOTIDE SEQUENCE</scope>
</reference>
<dbReference type="AlphaFoldDB" id="A0A0A1XNV6"/>
<protein>
    <submittedName>
        <fullName evidence="3">Uncharacterized protein KIAA1841</fullName>
    </submittedName>
</protein>
<feature type="domain" description="SANT and BTB" evidence="2">
    <location>
        <begin position="272"/>
        <end position="381"/>
    </location>
</feature>
<evidence type="ECO:0000313" key="3">
    <source>
        <dbReference type="EMBL" id="JAD12570.1"/>
    </source>
</evidence>
<proteinExistence type="predicted"/>
<organism evidence="3">
    <name type="scientific">Zeugodacus cucurbitae</name>
    <name type="common">Melon fruit fly</name>
    <name type="synonym">Bactrocera cucurbitae</name>
    <dbReference type="NCBI Taxonomy" id="28588"/>
    <lineage>
        <taxon>Eukaryota</taxon>
        <taxon>Metazoa</taxon>
        <taxon>Ecdysozoa</taxon>
        <taxon>Arthropoda</taxon>
        <taxon>Hexapoda</taxon>
        <taxon>Insecta</taxon>
        <taxon>Pterygota</taxon>
        <taxon>Neoptera</taxon>
        <taxon>Endopterygota</taxon>
        <taxon>Diptera</taxon>
        <taxon>Brachycera</taxon>
        <taxon>Muscomorpha</taxon>
        <taxon>Tephritoidea</taxon>
        <taxon>Tephritidae</taxon>
        <taxon>Zeugodacus</taxon>
        <taxon>Zeugodacus</taxon>
    </lineage>
</organism>
<gene>
    <name evidence="3" type="primary">Kiaa1841_1</name>
    <name evidence="3" type="ORF">g.5712</name>
</gene>